<dbReference type="PANTHER" id="PTHR12558:SF13">
    <property type="entry name" value="CELL DIVISION CYCLE PROTEIN 27 HOMOLOG"/>
    <property type="match status" value="1"/>
</dbReference>
<feature type="chain" id="PRO_5022021432" evidence="2">
    <location>
        <begin position="39"/>
        <end position="349"/>
    </location>
</feature>
<dbReference type="Gene3D" id="1.25.40.10">
    <property type="entry name" value="Tetratricopeptide repeat domain"/>
    <property type="match status" value="1"/>
</dbReference>
<evidence type="ECO:0000256" key="1">
    <source>
        <dbReference type="PROSITE-ProRule" id="PRU00339"/>
    </source>
</evidence>
<feature type="signal peptide" evidence="2">
    <location>
        <begin position="1"/>
        <end position="38"/>
    </location>
</feature>
<reference evidence="3 4" key="1">
    <citation type="submission" date="2019-07" db="EMBL/GenBank/DDBJ databases">
        <title>Complete Genome Sequence of Leptotrichia hongkongensis Strain JMUB5056.</title>
        <authorList>
            <person name="Watanabe S."/>
            <person name="Cui L."/>
        </authorList>
    </citation>
    <scope>NUCLEOTIDE SEQUENCE [LARGE SCALE GENOMIC DNA]</scope>
    <source>
        <strain evidence="3 4">JMUB5056</strain>
    </source>
</reference>
<feature type="repeat" description="TPR" evidence="1">
    <location>
        <begin position="138"/>
        <end position="171"/>
    </location>
</feature>
<gene>
    <name evidence="3" type="ORF">JMUB5056_0516</name>
</gene>
<protein>
    <submittedName>
        <fullName evidence="3">Tetratricopeptide repeat protein</fullName>
    </submittedName>
</protein>
<dbReference type="SMART" id="SM00028">
    <property type="entry name" value="TPR"/>
    <property type="match status" value="2"/>
</dbReference>
<dbReference type="Pfam" id="PF13431">
    <property type="entry name" value="TPR_17"/>
    <property type="match status" value="1"/>
</dbReference>
<dbReference type="KEGG" id="lhg:JMUB5056_0516"/>
<dbReference type="AlphaFoldDB" id="A0A510L8R8"/>
<keyword evidence="2" id="KW-0732">Signal</keyword>
<proteinExistence type="predicted"/>
<evidence type="ECO:0000313" key="4">
    <source>
        <dbReference type="Proteomes" id="UP000321561"/>
    </source>
</evidence>
<dbReference type="OrthoDB" id="81943at2"/>
<dbReference type="PROSITE" id="PS50005">
    <property type="entry name" value="TPR"/>
    <property type="match status" value="1"/>
</dbReference>
<keyword evidence="1" id="KW-0802">TPR repeat</keyword>
<sequence length="349" mass="41236">MLKGDLRVKNNKKGVMRMKKFLLVSFILCSFYGFSAKANTSKNNTSVTENKTKNIGEMTIKETIEKLSESDKKKFKEIDLEKKEQKEVEDLTRKELNELGINKKSIETTFKAIEIQDDYEEAKKLFLQAIEEDKKNYLPYYYLGILVYQQENNVKRSMEYFEKAIEANPKNPMAYNNLAVRYGQVNMEKEQLALVKKMIKLFPDFPEGYFSLAAIHFRNKNYLDSIKYVKLAIEKYKKMNKLDYSYITESLKNKYEADAYYLLFLNYIGMEKYDEAFENSKEAYIFMAQKDNELRYTMYDTLVDIAQEIKKTNKIKYKEYSAVLNSLQFAEQLVKANKDLQERKSGDKQ</sequence>
<dbReference type="InterPro" id="IPR019734">
    <property type="entry name" value="TPR_rpt"/>
</dbReference>
<dbReference type="PANTHER" id="PTHR12558">
    <property type="entry name" value="CELL DIVISION CYCLE 16,23,27"/>
    <property type="match status" value="1"/>
</dbReference>
<evidence type="ECO:0000313" key="3">
    <source>
        <dbReference type="EMBL" id="BBM58933.1"/>
    </source>
</evidence>
<evidence type="ECO:0000256" key="2">
    <source>
        <dbReference type="SAM" id="SignalP"/>
    </source>
</evidence>
<name>A0A510L8R8_9FUSO</name>
<dbReference type="SUPFAM" id="SSF48452">
    <property type="entry name" value="TPR-like"/>
    <property type="match status" value="1"/>
</dbReference>
<dbReference type="InterPro" id="IPR011990">
    <property type="entry name" value="TPR-like_helical_dom_sf"/>
</dbReference>
<accession>A0A510L8R8</accession>
<dbReference type="EMBL" id="AP019846">
    <property type="protein sequence ID" value="BBM58933.1"/>
    <property type="molecule type" value="Genomic_DNA"/>
</dbReference>
<organism evidence="3 4">
    <name type="scientific">Leptotrichia hongkongensis</name>
    <dbReference type="NCBI Taxonomy" id="554406"/>
    <lineage>
        <taxon>Bacteria</taxon>
        <taxon>Fusobacteriati</taxon>
        <taxon>Fusobacteriota</taxon>
        <taxon>Fusobacteriia</taxon>
        <taxon>Fusobacteriales</taxon>
        <taxon>Leptotrichiaceae</taxon>
        <taxon>Leptotrichia</taxon>
    </lineage>
</organism>
<dbReference type="Proteomes" id="UP000321561">
    <property type="component" value="Chromosome"/>
</dbReference>